<dbReference type="GO" id="GO:0016020">
    <property type="term" value="C:membrane"/>
    <property type="evidence" value="ECO:0007669"/>
    <property type="project" value="UniProtKB-SubCell"/>
</dbReference>
<feature type="non-terminal residue" evidence="13">
    <location>
        <position position="1"/>
    </location>
</feature>
<keyword evidence="12" id="KW-0472">Membrane</keyword>
<comment type="similarity">
    <text evidence="4">Belongs to the cytochrome P450 family.</text>
</comment>
<evidence type="ECO:0000256" key="6">
    <source>
        <dbReference type="ARBA" id="ARBA00022692"/>
    </source>
</evidence>
<evidence type="ECO:0000313" key="13">
    <source>
        <dbReference type="EMBL" id="OSX58628.1"/>
    </source>
</evidence>
<keyword evidence="7" id="KW-0479">Metal-binding</keyword>
<evidence type="ECO:0000313" key="14">
    <source>
        <dbReference type="Proteomes" id="UP000194127"/>
    </source>
</evidence>
<dbReference type="GO" id="GO:0016705">
    <property type="term" value="F:oxidoreductase activity, acting on paired donors, with incorporation or reduction of molecular oxygen"/>
    <property type="evidence" value="ECO:0007669"/>
    <property type="project" value="InterPro"/>
</dbReference>
<evidence type="ECO:0000256" key="5">
    <source>
        <dbReference type="ARBA" id="ARBA00022617"/>
    </source>
</evidence>
<evidence type="ECO:0000256" key="1">
    <source>
        <dbReference type="ARBA" id="ARBA00001971"/>
    </source>
</evidence>
<evidence type="ECO:0000256" key="10">
    <source>
        <dbReference type="ARBA" id="ARBA00023004"/>
    </source>
</evidence>
<keyword evidence="6" id="KW-0812">Transmembrane</keyword>
<dbReference type="GO" id="GO:0005506">
    <property type="term" value="F:iron ion binding"/>
    <property type="evidence" value="ECO:0007669"/>
    <property type="project" value="InterPro"/>
</dbReference>
<organism evidence="13 14">
    <name type="scientific">Postia placenta MAD-698-R-SB12</name>
    <dbReference type="NCBI Taxonomy" id="670580"/>
    <lineage>
        <taxon>Eukaryota</taxon>
        <taxon>Fungi</taxon>
        <taxon>Dikarya</taxon>
        <taxon>Basidiomycota</taxon>
        <taxon>Agaricomycotina</taxon>
        <taxon>Agaricomycetes</taxon>
        <taxon>Polyporales</taxon>
        <taxon>Adustoporiaceae</taxon>
        <taxon>Rhodonia</taxon>
    </lineage>
</organism>
<keyword evidence="14" id="KW-1185">Reference proteome</keyword>
<keyword evidence="10" id="KW-0408">Iron</keyword>
<evidence type="ECO:0000256" key="11">
    <source>
        <dbReference type="ARBA" id="ARBA00023033"/>
    </source>
</evidence>
<dbReference type="GO" id="GO:0004497">
    <property type="term" value="F:monooxygenase activity"/>
    <property type="evidence" value="ECO:0007669"/>
    <property type="project" value="UniProtKB-KW"/>
</dbReference>
<evidence type="ECO:0000256" key="2">
    <source>
        <dbReference type="ARBA" id="ARBA00004370"/>
    </source>
</evidence>
<dbReference type="RefSeq" id="XP_024335422.1">
    <property type="nucleotide sequence ID" value="XM_024486725.1"/>
</dbReference>
<evidence type="ECO:0000256" key="12">
    <source>
        <dbReference type="ARBA" id="ARBA00023136"/>
    </source>
</evidence>
<evidence type="ECO:0000256" key="4">
    <source>
        <dbReference type="ARBA" id="ARBA00010617"/>
    </source>
</evidence>
<dbReference type="InterPro" id="IPR036396">
    <property type="entry name" value="Cyt_P450_sf"/>
</dbReference>
<reference evidence="13 14" key="1">
    <citation type="submission" date="2017-04" db="EMBL/GenBank/DDBJ databases">
        <title>Genome Sequence of the Model Brown-Rot Fungus Postia placenta SB12.</title>
        <authorList>
            <consortium name="DOE Joint Genome Institute"/>
            <person name="Gaskell J."/>
            <person name="Kersten P."/>
            <person name="Larrondo L.F."/>
            <person name="Canessa P."/>
            <person name="Martinez D."/>
            <person name="Hibbett D."/>
            <person name="Schmoll M."/>
            <person name="Kubicek C.P."/>
            <person name="Martinez A.T."/>
            <person name="Yadav J."/>
            <person name="Master E."/>
            <person name="Magnuson J.K."/>
            <person name="James T."/>
            <person name="Yaver D."/>
            <person name="Berka R."/>
            <person name="Labutti K."/>
            <person name="Lipzen A."/>
            <person name="Aerts A."/>
            <person name="Barry K."/>
            <person name="Henrissat B."/>
            <person name="Blanchette R."/>
            <person name="Grigoriev I."/>
            <person name="Cullen D."/>
        </authorList>
    </citation>
    <scope>NUCLEOTIDE SEQUENCE [LARGE SCALE GENOMIC DNA]</scope>
    <source>
        <strain evidence="13 14">MAD-698-R-SB12</strain>
    </source>
</reference>
<proteinExistence type="inferred from homology"/>
<comment type="pathway">
    <text evidence="3">Secondary metabolite biosynthesis.</text>
</comment>
<protein>
    <recommendedName>
        <fullName evidence="15">Cytochrome P450</fullName>
    </recommendedName>
</protein>
<comment type="cofactor">
    <cofactor evidence="1">
        <name>heme</name>
        <dbReference type="ChEBI" id="CHEBI:30413"/>
    </cofactor>
</comment>
<dbReference type="AlphaFoldDB" id="A0A1X6MQF1"/>
<dbReference type="GeneID" id="36331674"/>
<dbReference type="InterPro" id="IPR001128">
    <property type="entry name" value="Cyt_P450"/>
</dbReference>
<dbReference type="EMBL" id="KZ110604">
    <property type="protein sequence ID" value="OSX58628.1"/>
    <property type="molecule type" value="Genomic_DNA"/>
</dbReference>
<dbReference type="InterPro" id="IPR050364">
    <property type="entry name" value="Cytochrome_P450_fung"/>
</dbReference>
<dbReference type="Pfam" id="PF00067">
    <property type="entry name" value="p450"/>
    <property type="match status" value="1"/>
</dbReference>
<keyword evidence="9" id="KW-0560">Oxidoreductase</keyword>
<gene>
    <name evidence="13" type="ORF">POSPLADRAFT_1153221</name>
</gene>
<keyword evidence="5" id="KW-0349">Heme</keyword>
<dbReference type="GO" id="GO:0020037">
    <property type="term" value="F:heme binding"/>
    <property type="evidence" value="ECO:0007669"/>
    <property type="project" value="InterPro"/>
</dbReference>
<dbReference type="PANTHER" id="PTHR46300:SF2">
    <property type="entry name" value="CYTOCHROME P450 MONOOXYGENASE ALNH-RELATED"/>
    <property type="match status" value="1"/>
</dbReference>
<accession>A0A1X6MQF1</accession>
<comment type="subcellular location">
    <subcellularLocation>
        <location evidence="2">Membrane</location>
    </subcellularLocation>
</comment>
<keyword evidence="11" id="KW-0503">Monooxygenase</keyword>
<dbReference type="Gene3D" id="1.10.630.10">
    <property type="entry name" value="Cytochrome P450"/>
    <property type="match status" value="1"/>
</dbReference>
<sequence>LVYLNLCGSHVVVVNSIEVARHLFEERSTLYSDRCENVMTRTRLTDHLYRVGCDWHFVFMGYGDHWRERRRIFHQHFHPTAALQYRPRAIHGARVLIQRLLETPDDFMMHLRQYVLCACSIHDAEH</sequence>
<dbReference type="PANTHER" id="PTHR46300">
    <property type="entry name" value="P450, PUTATIVE (EUROFUNG)-RELATED-RELATED"/>
    <property type="match status" value="1"/>
</dbReference>
<name>A0A1X6MQF1_9APHY</name>
<evidence type="ECO:0000256" key="3">
    <source>
        <dbReference type="ARBA" id="ARBA00005179"/>
    </source>
</evidence>
<dbReference type="OrthoDB" id="2789670at2759"/>
<keyword evidence="8" id="KW-1133">Transmembrane helix</keyword>
<evidence type="ECO:0008006" key="15">
    <source>
        <dbReference type="Google" id="ProtNLM"/>
    </source>
</evidence>
<evidence type="ECO:0000256" key="7">
    <source>
        <dbReference type="ARBA" id="ARBA00022723"/>
    </source>
</evidence>
<dbReference type="SUPFAM" id="SSF48264">
    <property type="entry name" value="Cytochrome P450"/>
    <property type="match status" value="1"/>
</dbReference>
<evidence type="ECO:0000256" key="8">
    <source>
        <dbReference type="ARBA" id="ARBA00022989"/>
    </source>
</evidence>
<dbReference type="Proteomes" id="UP000194127">
    <property type="component" value="Unassembled WGS sequence"/>
</dbReference>
<evidence type="ECO:0000256" key="9">
    <source>
        <dbReference type="ARBA" id="ARBA00023002"/>
    </source>
</evidence>